<dbReference type="PROSITE" id="PS50880">
    <property type="entry name" value="TOPRIM"/>
    <property type="match status" value="1"/>
</dbReference>
<dbReference type="RefSeq" id="WP_195751765.1">
    <property type="nucleotide sequence ID" value="NZ_JADOFV010000001.1"/>
</dbReference>
<dbReference type="EC" id="2.7.7.101" evidence="12"/>
<evidence type="ECO:0000256" key="12">
    <source>
        <dbReference type="HAMAP-Rule" id="MF_00974"/>
    </source>
</evidence>
<dbReference type="InterPro" id="IPR034151">
    <property type="entry name" value="TOPRIM_DnaG_bac"/>
</dbReference>
<keyword evidence="8 12" id="KW-0862">Zinc</keyword>
<dbReference type="InterPro" id="IPR036977">
    <property type="entry name" value="DNA_primase_Znf_CHC2"/>
</dbReference>
<evidence type="ECO:0000256" key="1">
    <source>
        <dbReference type="ARBA" id="ARBA00022478"/>
    </source>
</evidence>
<keyword evidence="2 12" id="KW-0639">Primosome</keyword>
<evidence type="ECO:0000256" key="3">
    <source>
        <dbReference type="ARBA" id="ARBA00022679"/>
    </source>
</evidence>
<dbReference type="Gene3D" id="1.10.860.10">
    <property type="entry name" value="DNAb Helicase, Chain A"/>
    <property type="match status" value="1"/>
</dbReference>
<evidence type="ECO:0000256" key="9">
    <source>
        <dbReference type="ARBA" id="ARBA00022842"/>
    </source>
</evidence>
<dbReference type="SMART" id="SM00400">
    <property type="entry name" value="ZnF_CHCC"/>
    <property type="match status" value="1"/>
</dbReference>
<feature type="region of interest" description="Disordered" evidence="15">
    <location>
        <begin position="445"/>
        <end position="466"/>
    </location>
</feature>
<dbReference type="FunFam" id="3.90.580.10:FF:000001">
    <property type="entry name" value="DNA primase"/>
    <property type="match status" value="1"/>
</dbReference>
<organism evidence="17 18">
    <name type="scientific">Pediococcus pentosaceus</name>
    <dbReference type="NCBI Taxonomy" id="1255"/>
    <lineage>
        <taxon>Bacteria</taxon>
        <taxon>Bacillati</taxon>
        <taxon>Bacillota</taxon>
        <taxon>Bacilli</taxon>
        <taxon>Lactobacillales</taxon>
        <taxon>Lactobacillaceae</taxon>
        <taxon>Pediococcus</taxon>
    </lineage>
</organism>
<dbReference type="InterPro" id="IPR006171">
    <property type="entry name" value="TOPRIM_dom"/>
</dbReference>
<comment type="function">
    <text evidence="12 13">RNA polymerase that catalyzes the synthesis of short RNA molecules used as primers for DNA polymerase during DNA replication.</text>
</comment>
<keyword evidence="11 12" id="KW-0804">Transcription</keyword>
<comment type="caution">
    <text evidence="17">The sequence shown here is derived from an EMBL/GenBank/DDBJ whole genome shotgun (WGS) entry which is preliminary data.</text>
</comment>
<accession>A0AA41BZB2</accession>
<dbReference type="GO" id="GO:0003899">
    <property type="term" value="F:DNA-directed RNA polymerase activity"/>
    <property type="evidence" value="ECO:0007669"/>
    <property type="project" value="UniProtKB-UniRule"/>
</dbReference>
<dbReference type="EMBL" id="JADOFV010000001">
    <property type="protein sequence ID" value="MBF7126337.1"/>
    <property type="molecule type" value="Genomic_DNA"/>
</dbReference>
<dbReference type="GO" id="GO:0003677">
    <property type="term" value="F:DNA binding"/>
    <property type="evidence" value="ECO:0007669"/>
    <property type="project" value="UniProtKB-KW"/>
</dbReference>
<dbReference type="Gene3D" id="3.90.980.10">
    <property type="entry name" value="DNA primase, catalytic core, N-terminal domain"/>
    <property type="match status" value="1"/>
</dbReference>
<evidence type="ECO:0000313" key="18">
    <source>
        <dbReference type="Proteomes" id="UP000743107"/>
    </source>
</evidence>
<keyword evidence="5 12" id="KW-0235">DNA replication</keyword>
<dbReference type="SUPFAM" id="SSF56731">
    <property type="entry name" value="DNA primase core"/>
    <property type="match status" value="1"/>
</dbReference>
<keyword evidence="10 12" id="KW-0238">DNA-binding</keyword>
<evidence type="ECO:0000256" key="6">
    <source>
        <dbReference type="ARBA" id="ARBA00022723"/>
    </source>
</evidence>
<dbReference type="InterPro" id="IPR019475">
    <property type="entry name" value="DNA_primase_DnaB-bd"/>
</dbReference>
<dbReference type="AlphaFoldDB" id="A0AA41BZB2"/>
<dbReference type="PIRSF" id="PIRSF002811">
    <property type="entry name" value="DnaG"/>
    <property type="match status" value="1"/>
</dbReference>
<keyword evidence="6 12" id="KW-0479">Metal-binding</keyword>
<keyword evidence="7 12" id="KW-0863">Zinc-finger</keyword>
<dbReference type="CDD" id="cd03364">
    <property type="entry name" value="TOPRIM_DnaG_primases"/>
    <property type="match status" value="1"/>
</dbReference>
<evidence type="ECO:0000313" key="17">
    <source>
        <dbReference type="EMBL" id="MBF7126337.1"/>
    </source>
</evidence>
<proteinExistence type="inferred from homology"/>
<evidence type="ECO:0000256" key="5">
    <source>
        <dbReference type="ARBA" id="ARBA00022705"/>
    </source>
</evidence>
<dbReference type="Gene3D" id="3.90.580.10">
    <property type="entry name" value="Zinc finger, CHC2-type domain"/>
    <property type="match status" value="1"/>
</dbReference>
<evidence type="ECO:0000256" key="4">
    <source>
        <dbReference type="ARBA" id="ARBA00022695"/>
    </source>
</evidence>
<keyword evidence="1 12" id="KW-0240">DNA-directed RNA polymerase</keyword>
<protein>
    <recommendedName>
        <fullName evidence="12 13">DNA primase</fullName>
        <ecNumber evidence="12">2.7.7.101</ecNumber>
    </recommendedName>
</protein>
<dbReference type="Pfam" id="PF01807">
    <property type="entry name" value="Zn_ribbon_DnaG"/>
    <property type="match status" value="1"/>
</dbReference>
<evidence type="ECO:0000256" key="13">
    <source>
        <dbReference type="PIRNR" id="PIRNR002811"/>
    </source>
</evidence>
<dbReference type="InterPro" id="IPR002694">
    <property type="entry name" value="Znf_CHC2"/>
</dbReference>
<dbReference type="InterPro" id="IPR050219">
    <property type="entry name" value="DnaG_primase"/>
</dbReference>
<name>A0AA41BZB2_PEDPE</name>
<evidence type="ECO:0000256" key="14">
    <source>
        <dbReference type="PIRSR" id="PIRSR002811-1"/>
    </source>
</evidence>
<comment type="catalytic activity">
    <reaction evidence="12">
        <text>ssDNA + n NTP = ssDNA/pppN(pN)n-1 hybrid + (n-1) diphosphate.</text>
        <dbReference type="EC" id="2.7.7.101"/>
    </reaction>
</comment>
<dbReference type="InterPro" id="IPR016136">
    <property type="entry name" value="DNA_helicase_N/primase_C"/>
</dbReference>
<feature type="zinc finger region" description="CHC2-type" evidence="12 14">
    <location>
        <begin position="40"/>
        <end position="64"/>
    </location>
</feature>
<evidence type="ECO:0000256" key="15">
    <source>
        <dbReference type="SAM" id="MobiDB-lite"/>
    </source>
</evidence>
<feature type="domain" description="Toprim" evidence="16">
    <location>
        <begin position="263"/>
        <end position="345"/>
    </location>
</feature>
<dbReference type="FunFam" id="3.40.1360.10:FF:000002">
    <property type="entry name" value="DNA primase"/>
    <property type="match status" value="1"/>
</dbReference>
<comment type="similarity">
    <text evidence="12 13">Belongs to the DnaG primase family.</text>
</comment>
<dbReference type="InterPro" id="IPR030846">
    <property type="entry name" value="DnaG_bac"/>
</dbReference>
<comment type="cofactor">
    <cofactor evidence="12 13 14">
        <name>Zn(2+)</name>
        <dbReference type="ChEBI" id="CHEBI:29105"/>
    </cofactor>
    <text evidence="12 13 14">Binds 1 zinc ion per monomer.</text>
</comment>
<dbReference type="HAMAP" id="MF_00974">
    <property type="entry name" value="DNA_primase_DnaG"/>
    <property type="match status" value="1"/>
</dbReference>
<dbReference type="SMART" id="SM00493">
    <property type="entry name" value="TOPRIM"/>
    <property type="match status" value="1"/>
</dbReference>
<dbReference type="Proteomes" id="UP000743107">
    <property type="component" value="Unassembled WGS sequence"/>
</dbReference>
<dbReference type="GO" id="GO:0005737">
    <property type="term" value="C:cytoplasm"/>
    <property type="evidence" value="ECO:0007669"/>
    <property type="project" value="TreeGrafter"/>
</dbReference>
<dbReference type="PANTHER" id="PTHR30313">
    <property type="entry name" value="DNA PRIMASE"/>
    <property type="match status" value="1"/>
</dbReference>
<comment type="subunit">
    <text evidence="12">Monomer. Interacts with DnaB.</text>
</comment>
<dbReference type="InterPro" id="IPR006295">
    <property type="entry name" value="DNA_primase_DnaG"/>
</dbReference>
<dbReference type="InterPro" id="IPR013264">
    <property type="entry name" value="DNAG_N"/>
</dbReference>
<dbReference type="Pfam" id="PF08275">
    <property type="entry name" value="DNAG_N"/>
    <property type="match status" value="1"/>
</dbReference>
<keyword evidence="3 12" id="KW-0808">Transferase</keyword>
<evidence type="ECO:0000259" key="16">
    <source>
        <dbReference type="PROSITE" id="PS50880"/>
    </source>
</evidence>
<dbReference type="Pfam" id="PF13155">
    <property type="entry name" value="Toprim_2"/>
    <property type="match status" value="1"/>
</dbReference>
<dbReference type="SUPFAM" id="SSF57783">
    <property type="entry name" value="Zinc beta-ribbon"/>
    <property type="match status" value="1"/>
</dbReference>
<evidence type="ECO:0000256" key="2">
    <source>
        <dbReference type="ARBA" id="ARBA00022515"/>
    </source>
</evidence>
<keyword evidence="9" id="KW-0460">Magnesium</keyword>
<dbReference type="NCBIfam" id="TIGR01391">
    <property type="entry name" value="dnaG"/>
    <property type="match status" value="1"/>
</dbReference>
<dbReference type="GO" id="GO:0000428">
    <property type="term" value="C:DNA-directed RNA polymerase complex"/>
    <property type="evidence" value="ECO:0007669"/>
    <property type="project" value="UniProtKB-KW"/>
</dbReference>
<dbReference type="GO" id="GO:1990077">
    <property type="term" value="C:primosome complex"/>
    <property type="evidence" value="ECO:0007669"/>
    <property type="project" value="UniProtKB-KW"/>
</dbReference>
<dbReference type="GO" id="GO:0008270">
    <property type="term" value="F:zinc ion binding"/>
    <property type="evidence" value="ECO:0007669"/>
    <property type="project" value="UniProtKB-UniRule"/>
</dbReference>
<evidence type="ECO:0000256" key="10">
    <source>
        <dbReference type="ARBA" id="ARBA00023125"/>
    </source>
</evidence>
<evidence type="ECO:0000256" key="7">
    <source>
        <dbReference type="ARBA" id="ARBA00022771"/>
    </source>
</evidence>
<dbReference type="InterPro" id="IPR037068">
    <property type="entry name" value="DNA_primase_core_N_sf"/>
</dbReference>
<evidence type="ECO:0000256" key="8">
    <source>
        <dbReference type="ARBA" id="ARBA00022833"/>
    </source>
</evidence>
<dbReference type="Pfam" id="PF10410">
    <property type="entry name" value="DnaB_bind"/>
    <property type="match status" value="1"/>
</dbReference>
<evidence type="ECO:0000256" key="11">
    <source>
        <dbReference type="ARBA" id="ARBA00023163"/>
    </source>
</evidence>
<comment type="domain">
    <text evidence="12">Contains an N-terminal zinc-binding domain, a central core domain that contains the primase activity, and a C-terminal DnaB-binding domain.</text>
</comment>
<dbReference type="PANTHER" id="PTHR30313:SF2">
    <property type="entry name" value="DNA PRIMASE"/>
    <property type="match status" value="1"/>
</dbReference>
<sequence length="620" mass="70658">MAGMIPEDVIDDVRTSVDIADVVGRYVQLRKAGKNLFGVCPFHDEKTPSFSVSESKQIFHCFSCGRGGNVFKFLMDLENLSFPESVRRVAEFGNIPLDQSYFKSTKKSSYTSEQSALIDLYEKASELFSHILLNTKLGEDALQYLKKRGMTEDDIKNFDIGFAAPEDNLLLSFFKEHNIDQHLMAESGLFIESENQTLRDRFFNRIIFPIKDTNGKIVAFSGRSLVKDKNHPKYLNSPETSIFNKGKVLYNFSQARSEIIQQKTVILYEGFMDVIAAHRAAVKNGIATMGTSLTEDHINAIKRVADRVIICFDGDAPGQKAIARAIELLRQSSDLQISVVFIPDNLDPDEYVNQRGTAAFQNLMQQTGESSTSFLLKYDRIGLNLANENDQLEYLKRALKRISSLKDALEQDLYLNQLSDEFKIDKRDLKDQLRESVADRIAHAPKQFELEASTPPPPPEEMGDQPVFNQNIQKKLSKIDISEYRLLARALNNHDVWLKLQSLPNFYFPNEKLETIYVLASGYLEKNHEYNVADFMDYLKEDELQAVVADIESINLSPEFTEEEIQDYLSVIENFAPLSEQISNVKSDLDEATRLGNKELQQQLTLKLIALYQKQQQLQK</sequence>
<reference evidence="17" key="1">
    <citation type="submission" date="2020-11" db="EMBL/GenBank/DDBJ databases">
        <title>Antibiotic susceptibility profiles of Pediococcus pentosaceus from various origins and their implications for the safety assessment of strains with food-technology applications.</title>
        <authorList>
            <person name="Shani N."/>
            <person name="Oberhaensli S."/>
            <person name="Arias E."/>
        </authorList>
    </citation>
    <scope>NUCLEOTIDE SEQUENCE</scope>
    <source>
        <strain evidence="17">FAM 19164</strain>
    </source>
</reference>
<dbReference type="Gene3D" id="3.40.1360.10">
    <property type="match status" value="1"/>
</dbReference>
<keyword evidence="4 12" id="KW-0548">Nucleotidyltransferase</keyword>
<gene>
    <name evidence="12" type="primary">dnaG</name>
    <name evidence="17" type="ORF">ITQ97_00600</name>
</gene>
<dbReference type="GO" id="GO:0006269">
    <property type="term" value="P:DNA replication, synthesis of primer"/>
    <property type="evidence" value="ECO:0007669"/>
    <property type="project" value="UniProtKB-UniRule"/>
</dbReference>